<evidence type="ECO:0008006" key="3">
    <source>
        <dbReference type="Google" id="ProtNLM"/>
    </source>
</evidence>
<name>A0A4Y7SQ13_COPMI</name>
<reference evidence="1 2" key="1">
    <citation type="journal article" date="2019" name="Nat. Ecol. Evol.">
        <title>Megaphylogeny resolves global patterns of mushroom evolution.</title>
        <authorList>
            <person name="Varga T."/>
            <person name="Krizsan K."/>
            <person name="Foldi C."/>
            <person name="Dima B."/>
            <person name="Sanchez-Garcia M."/>
            <person name="Sanchez-Ramirez S."/>
            <person name="Szollosi G.J."/>
            <person name="Szarkandi J.G."/>
            <person name="Papp V."/>
            <person name="Albert L."/>
            <person name="Andreopoulos W."/>
            <person name="Angelini C."/>
            <person name="Antonin V."/>
            <person name="Barry K.W."/>
            <person name="Bougher N.L."/>
            <person name="Buchanan P."/>
            <person name="Buyck B."/>
            <person name="Bense V."/>
            <person name="Catcheside P."/>
            <person name="Chovatia M."/>
            <person name="Cooper J."/>
            <person name="Damon W."/>
            <person name="Desjardin D."/>
            <person name="Finy P."/>
            <person name="Geml J."/>
            <person name="Haridas S."/>
            <person name="Hughes K."/>
            <person name="Justo A."/>
            <person name="Karasinski D."/>
            <person name="Kautmanova I."/>
            <person name="Kiss B."/>
            <person name="Kocsube S."/>
            <person name="Kotiranta H."/>
            <person name="LaButti K.M."/>
            <person name="Lechner B.E."/>
            <person name="Liimatainen K."/>
            <person name="Lipzen A."/>
            <person name="Lukacs Z."/>
            <person name="Mihaltcheva S."/>
            <person name="Morgado L.N."/>
            <person name="Niskanen T."/>
            <person name="Noordeloos M.E."/>
            <person name="Ohm R.A."/>
            <person name="Ortiz-Santana B."/>
            <person name="Ovrebo C."/>
            <person name="Racz N."/>
            <person name="Riley R."/>
            <person name="Savchenko A."/>
            <person name="Shiryaev A."/>
            <person name="Soop K."/>
            <person name="Spirin V."/>
            <person name="Szebenyi C."/>
            <person name="Tomsovsky M."/>
            <person name="Tulloss R.E."/>
            <person name="Uehling J."/>
            <person name="Grigoriev I.V."/>
            <person name="Vagvolgyi C."/>
            <person name="Papp T."/>
            <person name="Martin F.M."/>
            <person name="Miettinen O."/>
            <person name="Hibbett D.S."/>
            <person name="Nagy L.G."/>
        </authorList>
    </citation>
    <scope>NUCLEOTIDE SEQUENCE [LARGE SCALE GENOMIC DNA]</scope>
    <source>
        <strain evidence="1 2">FP101781</strain>
    </source>
</reference>
<organism evidence="1 2">
    <name type="scientific">Coprinellus micaceus</name>
    <name type="common">Glistening ink-cap mushroom</name>
    <name type="synonym">Coprinus micaceus</name>
    <dbReference type="NCBI Taxonomy" id="71717"/>
    <lineage>
        <taxon>Eukaryota</taxon>
        <taxon>Fungi</taxon>
        <taxon>Dikarya</taxon>
        <taxon>Basidiomycota</taxon>
        <taxon>Agaricomycotina</taxon>
        <taxon>Agaricomycetes</taxon>
        <taxon>Agaricomycetidae</taxon>
        <taxon>Agaricales</taxon>
        <taxon>Agaricineae</taxon>
        <taxon>Psathyrellaceae</taxon>
        <taxon>Coprinellus</taxon>
    </lineage>
</organism>
<proteinExistence type="predicted"/>
<dbReference type="Proteomes" id="UP000298030">
    <property type="component" value="Unassembled WGS sequence"/>
</dbReference>
<accession>A0A4Y7SQ13</accession>
<dbReference type="AlphaFoldDB" id="A0A4Y7SQ13"/>
<gene>
    <name evidence="1" type="ORF">FA13DRAFT_1400422</name>
</gene>
<protein>
    <recommendedName>
        <fullName evidence="3">F-box domain-containing protein</fullName>
    </recommendedName>
</protein>
<comment type="caution">
    <text evidence="1">The sequence shown here is derived from an EMBL/GenBank/DDBJ whole genome shotgun (WGS) entry which is preliminary data.</text>
</comment>
<sequence length="161" mass="18853">MYDGYDTSCPLLEMLREYFDLENFSRLGTETAEDVLELWDIDSWRWLSRLPALETLEFQATELGRFFEVLQGAVDPQVDTQSMPFPRLSTVILSPVRFARLEPSFDFESFSTLLSILERRGRSSSLISELWIGDWKHLEKSHVTTLRARCPRVNIVWEKET</sequence>
<dbReference type="EMBL" id="QPFP01000074">
    <property type="protein sequence ID" value="TEB23714.1"/>
    <property type="molecule type" value="Genomic_DNA"/>
</dbReference>
<evidence type="ECO:0000313" key="2">
    <source>
        <dbReference type="Proteomes" id="UP000298030"/>
    </source>
</evidence>
<evidence type="ECO:0000313" key="1">
    <source>
        <dbReference type="EMBL" id="TEB23714.1"/>
    </source>
</evidence>
<dbReference type="OrthoDB" id="10647227at2759"/>
<keyword evidence="2" id="KW-1185">Reference proteome</keyword>